<comment type="caution">
    <text evidence="4">The sequence shown here is derived from an EMBL/GenBank/DDBJ whole genome shotgun (WGS) entry which is preliminary data.</text>
</comment>
<dbReference type="Gene3D" id="2.130.10.10">
    <property type="entry name" value="YVTN repeat-like/Quinoprotein amine dehydrogenase"/>
    <property type="match status" value="1"/>
</dbReference>
<dbReference type="EMBL" id="REGN01004018">
    <property type="protein sequence ID" value="RNA19590.1"/>
    <property type="molecule type" value="Genomic_DNA"/>
</dbReference>
<dbReference type="InterPro" id="IPR051362">
    <property type="entry name" value="WD_repeat_creC_regulators"/>
</dbReference>
<dbReference type="PANTHER" id="PTHR14107:SF16">
    <property type="entry name" value="AT02583P"/>
    <property type="match status" value="1"/>
</dbReference>
<keyword evidence="5" id="KW-1185">Reference proteome</keyword>
<evidence type="ECO:0000313" key="5">
    <source>
        <dbReference type="Proteomes" id="UP000276133"/>
    </source>
</evidence>
<dbReference type="PANTHER" id="PTHR14107">
    <property type="entry name" value="WD REPEAT PROTEIN"/>
    <property type="match status" value="1"/>
</dbReference>
<sequence length="393" mass="44770">MTTSLAALAATSSAQTSAGVSVPNSSINCPSPVLDITDSNYEIKTEFYTREGLWKLVPSLEFAKQIQNTGLNNSSPSTNLNYNASQTGQNTQSPLNHNNNDPVKINLFTFKKNIIFKDFHLNSQSNRRNLCRKCSSTKKPNRLNKLAESDSDEDNSDVIFSNIGENSSESESGSDLEKACRQCKTNLSRYDSESSADSYKKFPNQILDLMIFNYGREIYNYESGSVNYKGEFKNFIDKKTYKCMMSTCFDVNEAATVCNTLSLQLNKTININLSSSDFDKINFSTAPSQLSLIVAAGFNKGEIHMHLYFTITRILFEKKHHSKRLGILIKFNLIIRNFLKNIRFKNFQILFLIINHVHVYDEVRYTILRQKKICFHSSKLTIKHKLLKQVLKK</sequence>
<reference evidence="4 5" key="1">
    <citation type="journal article" date="2018" name="Sci. Rep.">
        <title>Genomic signatures of local adaptation to the degree of environmental predictability in rotifers.</title>
        <authorList>
            <person name="Franch-Gras L."/>
            <person name="Hahn C."/>
            <person name="Garcia-Roger E.M."/>
            <person name="Carmona M.J."/>
            <person name="Serra M."/>
            <person name="Gomez A."/>
        </authorList>
    </citation>
    <scope>NUCLEOTIDE SEQUENCE [LARGE SCALE GENOMIC DNA]</scope>
    <source>
        <strain evidence="4">HYR1</strain>
    </source>
</reference>
<dbReference type="OrthoDB" id="3367at2759"/>
<gene>
    <name evidence="4" type="ORF">BpHYR1_042756</name>
</gene>
<keyword evidence="1" id="KW-0853">WD repeat</keyword>
<accession>A0A3M7R7S4</accession>
<feature type="region of interest" description="Disordered" evidence="3">
    <location>
        <begin position="142"/>
        <end position="176"/>
    </location>
</feature>
<dbReference type="InterPro" id="IPR015943">
    <property type="entry name" value="WD40/YVTN_repeat-like_dom_sf"/>
</dbReference>
<evidence type="ECO:0000256" key="2">
    <source>
        <dbReference type="ARBA" id="ARBA00022737"/>
    </source>
</evidence>
<feature type="compositionally biased region" description="Low complexity" evidence="3">
    <location>
        <begin position="161"/>
        <end position="173"/>
    </location>
</feature>
<proteinExistence type="predicted"/>
<evidence type="ECO:0000256" key="1">
    <source>
        <dbReference type="ARBA" id="ARBA00022574"/>
    </source>
</evidence>
<name>A0A3M7R7S4_BRAPC</name>
<dbReference type="AlphaFoldDB" id="A0A3M7R7S4"/>
<protein>
    <submittedName>
        <fullName evidence="4">Uncharacterized protein</fullName>
    </submittedName>
</protein>
<keyword evidence="2" id="KW-0677">Repeat</keyword>
<evidence type="ECO:0000313" key="4">
    <source>
        <dbReference type="EMBL" id="RNA19590.1"/>
    </source>
</evidence>
<dbReference type="Proteomes" id="UP000276133">
    <property type="component" value="Unassembled WGS sequence"/>
</dbReference>
<evidence type="ECO:0000256" key="3">
    <source>
        <dbReference type="SAM" id="MobiDB-lite"/>
    </source>
</evidence>
<organism evidence="4 5">
    <name type="scientific">Brachionus plicatilis</name>
    <name type="common">Marine rotifer</name>
    <name type="synonym">Brachionus muelleri</name>
    <dbReference type="NCBI Taxonomy" id="10195"/>
    <lineage>
        <taxon>Eukaryota</taxon>
        <taxon>Metazoa</taxon>
        <taxon>Spiralia</taxon>
        <taxon>Gnathifera</taxon>
        <taxon>Rotifera</taxon>
        <taxon>Eurotatoria</taxon>
        <taxon>Monogononta</taxon>
        <taxon>Pseudotrocha</taxon>
        <taxon>Ploima</taxon>
        <taxon>Brachionidae</taxon>
        <taxon>Brachionus</taxon>
    </lineage>
</organism>
<feature type="region of interest" description="Disordered" evidence="3">
    <location>
        <begin position="70"/>
        <end position="99"/>
    </location>
</feature>